<dbReference type="PANTHER" id="PTHR21340:SF0">
    <property type="entry name" value="BIS(5'-NUCLEOSYL)-TETRAPHOSPHATASE [ASYMMETRICAL]"/>
    <property type="match status" value="1"/>
</dbReference>
<name>A0ABY1JEL4_9BACT</name>
<reference evidence="7 8" key="1">
    <citation type="submission" date="2016-11" db="EMBL/GenBank/DDBJ databases">
        <authorList>
            <person name="Varghese N."/>
            <person name="Submissions S."/>
        </authorList>
    </citation>
    <scope>NUCLEOTIDE SEQUENCE [LARGE SCALE GENOMIC DNA]</scope>
    <source>
        <strain evidence="7 8">DSM 20664</strain>
    </source>
</reference>
<keyword evidence="3" id="KW-0547">Nucleotide-binding</keyword>
<keyword evidence="8" id="KW-1185">Reference proteome</keyword>
<feature type="domain" description="Nudix hydrolase" evidence="6">
    <location>
        <begin position="4"/>
        <end position="132"/>
    </location>
</feature>
<gene>
    <name evidence="7" type="ORF">SAMN05444368_1534</name>
</gene>
<evidence type="ECO:0000313" key="8">
    <source>
        <dbReference type="Proteomes" id="UP000185093"/>
    </source>
</evidence>
<accession>A0ABY1JEL4</accession>
<proteinExistence type="inferred from homology"/>
<dbReference type="InterPro" id="IPR003565">
    <property type="entry name" value="Tetra_PHTase"/>
</dbReference>
<dbReference type="InterPro" id="IPR020084">
    <property type="entry name" value="NUDIX_hydrolase_CS"/>
</dbReference>
<dbReference type="InterPro" id="IPR000086">
    <property type="entry name" value="NUDIX_hydrolase_dom"/>
</dbReference>
<dbReference type="PROSITE" id="PS51462">
    <property type="entry name" value="NUDIX"/>
    <property type="match status" value="1"/>
</dbReference>
<evidence type="ECO:0000259" key="6">
    <source>
        <dbReference type="PROSITE" id="PS51462"/>
    </source>
</evidence>
<comment type="similarity">
    <text evidence="1">Belongs to the Nudix hydrolase family.</text>
</comment>
<dbReference type="Pfam" id="PF00293">
    <property type="entry name" value="NUDIX"/>
    <property type="match status" value="1"/>
</dbReference>
<protein>
    <recommendedName>
        <fullName evidence="2">Bis(5'-nucleosyl)-tetraphosphatase [asymmetrical]</fullName>
    </recommendedName>
    <alternativeName>
        <fullName evidence="5">Diadenosine 5',5'''-P1,P4-tetraphosphate asymmetrical hydrolase</fullName>
    </alternativeName>
</protein>
<keyword evidence="4" id="KW-0378">Hydrolase</keyword>
<evidence type="ECO:0000256" key="4">
    <source>
        <dbReference type="ARBA" id="ARBA00022801"/>
    </source>
</evidence>
<evidence type="ECO:0000313" key="7">
    <source>
        <dbReference type="EMBL" id="SIN72625.1"/>
    </source>
</evidence>
<dbReference type="Gene3D" id="3.90.79.10">
    <property type="entry name" value="Nucleoside Triphosphate Pyrophosphohydrolase"/>
    <property type="match status" value="1"/>
</dbReference>
<dbReference type="PROSITE" id="PS00893">
    <property type="entry name" value="NUDIX_BOX"/>
    <property type="match status" value="1"/>
</dbReference>
<evidence type="ECO:0000256" key="1">
    <source>
        <dbReference type="ARBA" id="ARBA00005582"/>
    </source>
</evidence>
<comment type="caution">
    <text evidence="7">The sequence shown here is derived from an EMBL/GenBank/DDBJ whole genome shotgun (WGS) entry which is preliminary data.</text>
</comment>
<dbReference type="PANTHER" id="PTHR21340">
    <property type="entry name" value="DIADENOSINE 5,5-P1,P4-TETRAPHOSPHATE PYROPHOSPHOHYDROLASE MUTT"/>
    <property type="match status" value="1"/>
</dbReference>
<dbReference type="RefSeq" id="WP_014807466.1">
    <property type="nucleotide sequence ID" value="NZ_DAONBL010000005.1"/>
</dbReference>
<dbReference type="EMBL" id="FSQZ01000001">
    <property type="protein sequence ID" value="SIN72625.1"/>
    <property type="molecule type" value="Genomic_DNA"/>
</dbReference>
<evidence type="ECO:0000256" key="5">
    <source>
        <dbReference type="ARBA" id="ARBA00032644"/>
    </source>
</evidence>
<dbReference type="Proteomes" id="UP000185093">
    <property type="component" value="Unassembled WGS sequence"/>
</dbReference>
<dbReference type="InterPro" id="IPR015797">
    <property type="entry name" value="NUDIX_hydrolase-like_dom_sf"/>
</dbReference>
<dbReference type="CDD" id="cd03428">
    <property type="entry name" value="NUDIX_Ap4A_Nudt2"/>
    <property type="match status" value="1"/>
</dbReference>
<dbReference type="SUPFAM" id="SSF55811">
    <property type="entry name" value="Nudix"/>
    <property type="match status" value="1"/>
</dbReference>
<evidence type="ECO:0000256" key="2">
    <source>
        <dbReference type="ARBA" id="ARBA00018911"/>
    </source>
</evidence>
<dbReference type="InterPro" id="IPR051325">
    <property type="entry name" value="Nudix_hydrolase_domain"/>
</dbReference>
<organism evidence="7 8">
    <name type="scientific">Acetomicrobium flavidum</name>
    <dbReference type="NCBI Taxonomy" id="49896"/>
    <lineage>
        <taxon>Bacteria</taxon>
        <taxon>Thermotogati</taxon>
        <taxon>Synergistota</taxon>
        <taxon>Synergistia</taxon>
        <taxon>Synergistales</taxon>
        <taxon>Acetomicrobiaceae</taxon>
        <taxon>Acetomicrobium</taxon>
    </lineage>
</organism>
<evidence type="ECO:0000256" key="3">
    <source>
        <dbReference type="ARBA" id="ARBA00022741"/>
    </source>
</evidence>
<sequence length="138" mass="16001">MKVKSVSSGAVVFFIEDGKPLYLVLRAFRNWDFPKGEIEPTEDPLSAAKREVAEETGLTDLEFFEDYIETPPYGKGKVARFYIAKSKSKEVFLPVSPELGRPEHHEYRWMMYDEARAILNDRLRSVLDWAHRKICNMG</sequence>